<proteinExistence type="predicted"/>
<keyword evidence="3" id="KW-0804">Transcription</keyword>
<dbReference type="PANTHER" id="PTHR15363:SF3">
    <property type="entry name" value="POU DOMAIN CLASS 2-ASSOCIATING FACTOR 1"/>
    <property type="match status" value="1"/>
</dbReference>
<dbReference type="InParanoid" id="A0A673Z8M9"/>
<dbReference type="InterPro" id="IPR015389">
    <property type="entry name" value="PD-C2-AF1"/>
</dbReference>
<reference evidence="6" key="1">
    <citation type="submission" date="2025-08" db="UniProtKB">
        <authorList>
            <consortium name="Ensembl"/>
        </authorList>
    </citation>
    <scope>IDENTIFICATION</scope>
</reference>
<evidence type="ECO:0000256" key="4">
    <source>
        <dbReference type="SAM" id="MobiDB-lite"/>
    </source>
</evidence>
<name>A0A673Z8M9_SALTR</name>
<keyword evidence="2" id="KW-0010">Activator</keyword>
<feature type="compositionally biased region" description="Low complexity" evidence="4">
    <location>
        <begin position="227"/>
        <end position="240"/>
    </location>
</feature>
<dbReference type="Ensembl" id="ENSSTUT00000044445.1">
    <property type="protein sequence ID" value="ENSSTUP00000042556.1"/>
    <property type="gene ID" value="ENSSTUG00000017991.1"/>
</dbReference>
<dbReference type="AlphaFoldDB" id="A0A673Z8M9"/>
<dbReference type="InterPro" id="IPR047571">
    <property type="entry name" value="OCA"/>
</dbReference>
<dbReference type="PANTHER" id="PTHR15363">
    <property type="entry name" value="POU DOMAIN CLASS 2-ASSOCIATING FACTOR 1"/>
    <property type="match status" value="1"/>
</dbReference>
<feature type="region of interest" description="Disordered" evidence="4">
    <location>
        <begin position="221"/>
        <end position="259"/>
    </location>
</feature>
<protein>
    <recommendedName>
        <fullName evidence="5">OCA domain-containing protein</fullName>
    </recommendedName>
</protein>
<evidence type="ECO:0000313" key="6">
    <source>
        <dbReference type="Ensembl" id="ENSSTUP00000042556.1"/>
    </source>
</evidence>
<keyword evidence="1" id="KW-0805">Transcription regulation</keyword>
<dbReference type="Proteomes" id="UP000472277">
    <property type="component" value="Chromosome 13"/>
</dbReference>
<evidence type="ECO:0000313" key="7">
    <source>
        <dbReference type="Proteomes" id="UP000472277"/>
    </source>
</evidence>
<evidence type="ECO:0000259" key="5">
    <source>
        <dbReference type="PROSITE" id="PS52003"/>
    </source>
</evidence>
<dbReference type="GO" id="GO:0003713">
    <property type="term" value="F:transcription coactivator activity"/>
    <property type="evidence" value="ECO:0007669"/>
    <property type="project" value="TreeGrafter"/>
</dbReference>
<dbReference type="Pfam" id="PF09310">
    <property type="entry name" value="PD-C2-AF1"/>
    <property type="match status" value="1"/>
</dbReference>
<dbReference type="OMA" id="SPIGQPC"/>
<dbReference type="GO" id="GO:0045944">
    <property type="term" value="P:positive regulation of transcription by RNA polymerase II"/>
    <property type="evidence" value="ECO:0007669"/>
    <property type="project" value="TreeGrafter"/>
</dbReference>
<evidence type="ECO:0000256" key="3">
    <source>
        <dbReference type="ARBA" id="ARBA00023163"/>
    </source>
</evidence>
<dbReference type="GO" id="GO:0090575">
    <property type="term" value="C:RNA polymerase II transcription regulator complex"/>
    <property type="evidence" value="ECO:0007669"/>
    <property type="project" value="TreeGrafter"/>
</dbReference>
<sequence>IYWHISLREDDSFKNKFIKWELKKPDEKPYQGVRVRDPVKELLRRKRGLLLHNAKTVPPRAVGVLNNNLPSYAQLGTSGFEVASSLSSDSSTVNDGGLCTGWIAQPAATALQPMNHWSYPEYLQQHDPTTSTTTTLPLTTDTYMQPMCPSYTVVGPSSIATNLDHTLAPASTALPQVDLQDSVLTYIPWAQPLTTIPTSGVQFASHPATLAGSQLLPMSMPVTPIMPQQDPQPQPLEQSPAGAEEPNPLEKLLEDQDHDEKYTYVNSSSIFIPGV</sequence>
<accession>A0A673Z8M9</accession>
<reference evidence="6" key="2">
    <citation type="submission" date="2025-09" db="UniProtKB">
        <authorList>
            <consortium name="Ensembl"/>
        </authorList>
    </citation>
    <scope>IDENTIFICATION</scope>
</reference>
<dbReference type="PROSITE" id="PS52003">
    <property type="entry name" value="OCA"/>
    <property type="match status" value="1"/>
</dbReference>
<dbReference type="GeneTree" id="ENSGT00940000168466"/>
<dbReference type="GO" id="GO:0070974">
    <property type="term" value="F:POU domain binding"/>
    <property type="evidence" value="ECO:0007669"/>
    <property type="project" value="InterPro"/>
</dbReference>
<organism evidence="6 7">
    <name type="scientific">Salmo trutta</name>
    <name type="common">Brown trout</name>
    <dbReference type="NCBI Taxonomy" id="8032"/>
    <lineage>
        <taxon>Eukaryota</taxon>
        <taxon>Metazoa</taxon>
        <taxon>Chordata</taxon>
        <taxon>Craniata</taxon>
        <taxon>Vertebrata</taxon>
        <taxon>Euteleostomi</taxon>
        <taxon>Actinopterygii</taxon>
        <taxon>Neopterygii</taxon>
        <taxon>Teleostei</taxon>
        <taxon>Protacanthopterygii</taxon>
        <taxon>Salmoniformes</taxon>
        <taxon>Salmonidae</taxon>
        <taxon>Salmoninae</taxon>
        <taxon>Salmo</taxon>
    </lineage>
</organism>
<evidence type="ECO:0000256" key="2">
    <source>
        <dbReference type="ARBA" id="ARBA00023159"/>
    </source>
</evidence>
<dbReference type="GO" id="GO:0003677">
    <property type="term" value="F:DNA binding"/>
    <property type="evidence" value="ECO:0007669"/>
    <property type="project" value="InterPro"/>
</dbReference>
<gene>
    <name evidence="6" type="primary">pou2af1</name>
</gene>
<keyword evidence="7" id="KW-1185">Reference proteome</keyword>
<evidence type="ECO:0000256" key="1">
    <source>
        <dbReference type="ARBA" id="ARBA00023015"/>
    </source>
</evidence>
<feature type="domain" description="OCA" evidence="5">
    <location>
        <begin position="27"/>
        <end position="49"/>
    </location>
</feature>